<dbReference type="InterPro" id="IPR024732">
    <property type="entry name" value="NAGLU_C"/>
</dbReference>
<evidence type="ECO:0000259" key="5">
    <source>
        <dbReference type="Pfam" id="PF12972"/>
    </source>
</evidence>
<dbReference type="Gene3D" id="3.20.20.80">
    <property type="entry name" value="Glycosidases"/>
    <property type="match status" value="1"/>
</dbReference>
<dbReference type="InterPro" id="IPR024240">
    <property type="entry name" value="NAGLU_N"/>
</dbReference>
<evidence type="ECO:0000313" key="6">
    <source>
        <dbReference type="EMBL" id="MSS18703.1"/>
    </source>
</evidence>
<dbReference type="InterPro" id="IPR029018">
    <property type="entry name" value="Hex-like_dom2"/>
</dbReference>
<dbReference type="PANTHER" id="PTHR12872:SF1">
    <property type="entry name" value="ALPHA-N-ACETYLGLUCOSAMINIDASE"/>
    <property type="match status" value="1"/>
</dbReference>
<dbReference type="RefSeq" id="WP_154328134.1">
    <property type="nucleotide sequence ID" value="NZ_CP045696.1"/>
</dbReference>
<dbReference type="EMBL" id="VULT01000030">
    <property type="protein sequence ID" value="MSS18703.1"/>
    <property type="molecule type" value="Genomic_DNA"/>
</dbReference>
<dbReference type="Pfam" id="PF05089">
    <property type="entry name" value="NAGLU"/>
    <property type="match status" value="1"/>
</dbReference>
<feature type="domain" description="Alpha-N-acetylglucosaminidase C-terminal" evidence="5">
    <location>
        <begin position="473"/>
        <end position="702"/>
    </location>
</feature>
<protein>
    <submittedName>
        <fullName evidence="6">Alpha-N-acetylglucosaminidase</fullName>
    </submittedName>
</protein>
<dbReference type="Pfam" id="PF12971">
    <property type="entry name" value="NAGLU_N"/>
    <property type="match status" value="1"/>
</dbReference>
<evidence type="ECO:0000259" key="4">
    <source>
        <dbReference type="Pfam" id="PF12971"/>
    </source>
</evidence>
<reference evidence="6 7" key="1">
    <citation type="submission" date="2019-08" db="EMBL/GenBank/DDBJ databases">
        <title>In-depth cultivation of the pig gut microbiome towards novel bacterial diversity and tailored functional studies.</title>
        <authorList>
            <person name="Wylensek D."/>
            <person name="Hitch T.C.A."/>
            <person name="Clavel T."/>
        </authorList>
    </citation>
    <scope>NUCLEOTIDE SEQUENCE [LARGE SCALE GENOMIC DNA]</scope>
    <source>
        <strain evidence="6 7">Oil-RF-744-WCA-WT-10</strain>
    </source>
</reference>
<proteinExistence type="predicted"/>
<dbReference type="InterPro" id="IPR007781">
    <property type="entry name" value="NAGLU"/>
</dbReference>
<dbReference type="Gene3D" id="3.30.379.10">
    <property type="entry name" value="Chitobiase/beta-hexosaminidase domain 2-like"/>
    <property type="match status" value="1"/>
</dbReference>
<feature type="chain" id="PRO_5026944977" evidence="2">
    <location>
        <begin position="27"/>
        <end position="744"/>
    </location>
</feature>
<dbReference type="AlphaFoldDB" id="A0A6L5XGT9"/>
<keyword evidence="2" id="KW-0732">Signal</keyword>
<organism evidence="6 7">
    <name type="scientific">Sodaliphilus pleomorphus</name>
    <dbReference type="NCBI Taxonomy" id="2606626"/>
    <lineage>
        <taxon>Bacteria</taxon>
        <taxon>Pseudomonadati</taxon>
        <taxon>Bacteroidota</taxon>
        <taxon>Bacteroidia</taxon>
        <taxon>Bacteroidales</taxon>
        <taxon>Muribaculaceae</taxon>
        <taxon>Sodaliphilus</taxon>
    </lineage>
</organism>
<dbReference type="PANTHER" id="PTHR12872">
    <property type="entry name" value="ALPHA-N-ACETYLGLUCOSAMINIDASE"/>
    <property type="match status" value="1"/>
</dbReference>
<evidence type="ECO:0000259" key="3">
    <source>
        <dbReference type="Pfam" id="PF05089"/>
    </source>
</evidence>
<sequence length="744" mass="84561">MKKINFAHLLLLLLAISIITPPTAQAGGDVQQAQALARRLSPRLAGKVVFRQLLLNGNNDAFGIEGKDGKVVITGNNANSMAVGLNYYLKKYCLTTVSWYADVPVELPATLPDVAVAHTSTARVPQRFFLNYCTFGYSMPFWQWKDWERFIDWMALNGVNMPLAITGQESVWYNVWTRLGMTDEQVRSYFTGPVYLPWHRMSNIDGWCGPLPKQWLEGQTALQKLILARERALGMRPVLPAFAGHVPRELKTLYPNADIKHLGQWDGFADQYRTYFLNSEDPLYAKIQKMFLQEQSRLFGTDHIYGVDLFNEVAPPSLEPGYLNQVSRHIYESLKAVDKKAQWLQMGWFLYYQRKDFTPERTRAMLTGVPQGKMTMLDYFAERTEVWRMHDKFYGQPYIWCYLGNFGGNTVLHGNVKQAGERLEQALREGGRNLKGIGSTLEGLDVQQFPFEYIFDKAWTSPAGDAQVASDVADRHAGYRSPQARKAWDLLYNHVLTFPAGTRYGTAATTNPVLGKLGHRSAMRYDPALLTQAWQALAAQDSVVTDAMRIDMVWTGRQLLGDLFGYEKLLFDKALAARDTVAMHEYGNEMLSLLGDIDCLNAQEPHCTLDAWVRQARAMGTDKATSDYYEMNARRIITTWGGDLNGYACRGWSGLVRDYYLPCWQAYIDEAMQAARAGRPFDEKGFNQRLERFQLAWCEPGTPHDEGMDYPHDVLALSRMLLKKYRTELAAFIQAHTATASNKK</sequence>
<dbReference type="InterPro" id="IPR024733">
    <property type="entry name" value="NAGLU_tim-barrel"/>
</dbReference>
<evidence type="ECO:0000256" key="1">
    <source>
        <dbReference type="ARBA" id="ARBA00022801"/>
    </source>
</evidence>
<evidence type="ECO:0000256" key="2">
    <source>
        <dbReference type="SAM" id="SignalP"/>
    </source>
</evidence>
<accession>A0A6L5XGT9</accession>
<keyword evidence="1" id="KW-0378">Hydrolase</keyword>
<comment type="caution">
    <text evidence="6">The sequence shown here is derived from an EMBL/GenBank/DDBJ whole genome shotgun (WGS) entry which is preliminary data.</text>
</comment>
<dbReference type="GO" id="GO:0005975">
    <property type="term" value="P:carbohydrate metabolic process"/>
    <property type="evidence" value="ECO:0007669"/>
    <property type="project" value="UniProtKB-ARBA"/>
</dbReference>
<dbReference type="Proteomes" id="UP000483362">
    <property type="component" value="Unassembled WGS sequence"/>
</dbReference>
<keyword evidence="7" id="KW-1185">Reference proteome</keyword>
<feature type="domain" description="Alpha-N-acetylglucosaminidase N-terminal" evidence="4">
    <location>
        <begin position="32"/>
        <end position="112"/>
    </location>
</feature>
<dbReference type="Pfam" id="PF12972">
    <property type="entry name" value="NAGLU_C"/>
    <property type="match status" value="1"/>
</dbReference>
<dbReference type="Gene3D" id="1.20.120.670">
    <property type="entry name" value="N-acetyl-b-d-glucoasminidase"/>
    <property type="match status" value="1"/>
</dbReference>
<dbReference type="GO" id="GO:0016787">
    <property type="term" value="F:hydrolase activity"/>
    <property type="evidence" value="ECO:0007669"/>
    <property type="project" value="UniProtKB-KW"/>
</dbReference>
<feature type="domain" description="Alpha-N-acetylglucosaminidase tim-barrel" evidence="3">
    <location>
        <begin position="127"/>
        <end position="460"/>
    </location>
</feature>
<feature type="signal peptide" evidence="2">
    <location>
        <begin position="1"/>
        <end position="26"/>
    </location>
</feature>
<gene>
    <name evidence="6" type="ORF">FYJ29_13190</name>
</gene>
<name>A0A6L5XGT9_9BACT</name>
<evidence type="ECO:0000313" key="7">
    <source>
        <dbReference type="Proteomes" id="UP000483362"/>
    </source>
</evidence>